<evidence type="ECO:0000256" key="3">
    <source>
        <dbReference type="ARBA" id="ARBA00005995"/>
    </source>
</evidence>
<evidence type="ECO:0000256" key="5">
    <source>
        <dbReference type="ARBA" id="ARBA00022630"/>
    </source>
</evidence>
<dbReference type="GO" id="GO:0046208">
    <property type="term" value="P:spermine catabolic process"/>
    <property type="evidence" value="ECO:0000314"/>
    <property type="project" value="RGD"/>
</dbReference>
<dbReference type="GO" id="GO:1901307">
    <property type="term" value="P:positive regulation of spermidine biosynthetic process"/>
    <property type="evidence" value="ECO:0000266"/>
    <property type="project" value="RGD"/>
</dbReference>
<dbReference type="AlphaFoldDB" id="A0A8I6AEP5"/>
<reference evidence="10" key="1">
    <citation type="submission" date="2024-01" db="EMBL/GenBank/DDBJ databases">
        <title>GRCr8: a new rat reference genome assembly contstructed from accurate long reads and long range scaffolding.</title>
        <authorList>
            <person name="Doris P.A."/>
            <person name="Kalbfleisch T."/>
            <person name="Li K."/>
            <person name="Howe K."/>
            <person name="Wood J."/>
        </authorList>
    </citation>
    <scope>NUCLEOTIDE SEQUENCE [LARGE SCALE GENOMIC DNA]</scope>
    <source>
        <strain evidence="10">Brown Norway</strain>
    </source>
</reference>
<dbReference type="Gene3D" id="3.50.50.60">
    <property type="entry name" value="FAD/NAD(P)-binding domain"/>
    <property type="match status" value="1"/>
</dbReference>
<feature type="compositionally biased region" description="Polar residues" evidence="8">
    <location>
        <begin position="1"/>
        <end position="10"/>
    </location>
</feature>
<comment type="subcellular location">
    <subcellularLocation>
        <location evidence="2">Cytoplasm</location>
    </subcellularLocation>
</comment>
<name>A0A8I6AEP5_RAT</name>
<reference evidence="10" key="3">
    <citation type="submission" date="2025-09" db="UniProtKB">
        <authorList>
            <consortium name="Ensembl"/>
        </authorList>
    </citation>
    <scope>IDENTIFICATION</scope>
    <source>
        <strain evidence="10">Brown Norway</strain>
    </source>
</reference>
<dbReference type="OMA" id="DVGCGWL"/>
<protein>
    <submittedName>
        <fullName evidence="10">Polyamine oxidase</fullName>
    </submittedName>
</protein>
<feature type="compositionally biased region" description="Pro residues" evidence="8">
    <location>
        <begin position="34"/>
        <end position="47"/>
    </location>
</feature>
<dbReference type="InterPro" id="IPR002937">
    <property type="entry name" value="Amino_oxidase"/>
</dbReference>
<dbReference type="RGD" id="1561125">
    <property type="gene designation" value="Paox"/>
</dbReference>
<evidence type="ECO:0000259" key="9">
    <source>
        <dbReference type="Pfam" id="PF01593"/>
    </source>
</evidence>
<evidence type="ECO:0000256" key="8">
    <source>
        <dbReference type="SAM" id="MobiDB-lite"/>
    </source>
</evidence>
<organism evidence="10 11">
    <name type="scientific">Rattus norvegicus</name>
    <name type="common">Rat</name>
    <dbReference type="NCBI Taxonomy" id="10116"/>
    <lineage>
        <taxon>Eukaryota</taxon>
        <taxon>Metazoa</taxon>
        <taxon>Chordata</taxon>
        <taxon>Craniata</taxon>
        <taxon>Vertebrata</taxon>
        <taxon>Euteleostomi</taxon>
        <taxon>Mammalia</taxon>
        <taxon>Eutheria</taxon>
        <taxon>Euarchontoglires</taxon>
        <taxon>Glires</taxon>
        <taxon>Rodentia</taxon>
        <taxon>Myomorpha</taxon>
        <taxon>Muroidea</taxon>
        <taxon>Muridae</taxon>
        <taxon>Murinae</taxon>
        <taxon>Rattus</taxon>
    </lineage>
</organism>
<dbReference type="Proteomes" id="UP000002494">
    <property type="component" value="Chromosome 1"/>
</dbReference>
<evidence type="ECO:0000256" key="7">
    <source>
        <dbReference type="ARBA" id="ARBA00023002"/>
    </source>
</evidence>
<evidence type="ECO:0000313" key="11">
    <source>
        <dbReference type="Proteomes" id="UP000002494"/>
    </source>
</evidence>
<evidence type="ECO:0000313" key="10">
    <source>
        <dbReference type="Ensembl" id="ENSRNOP00000091101.2"/>
    </source>
</evidence>
<dbReference type="GO" id="GO:0005782">
    <property type="term" value="C:peroxisomal matrix"/>
    <property type="evidence" value="ECO:0000314"/>
    <property type="project" value="RGD"/>
</dbReference>
<evidence type="ECO:0000256" key="4">
    <source>
        <dbReference type="ARBA" id="ARBA00022490"/>
    </source>
</evidence>
<dbReference type="PANTHER" id="PTHR10742:SF405">
    <property type="entry name" value="PEROXISOMAL N(1)-ACETYL-SPERMINE_SPERMIDINE OXIDASE"/>
    <property type="match status" value="1"/>
</dbReference>
<feature type="region of interest" description="Disordered" evidence="8">
    <location>
        <begin position="1"/>
        <end position="50"/>
    </location>
</feature>
<dbReference type="InterPro" id="IPR036188">
    <property type="entry name" value="FAD/NAD-bd_sf"/>
</dbReference>
<dbReference type="GO" id="GO:0009447">
    <property type="term" value="P:putrescine catabolic process"/>
    <property type="evidence" value="ECO:0000266"/>
    <property type="project" value="RGD"/>
</dbReference>
<dbReference type="GO" id="GO:0006598">
    <property type="term" value="P:polyamine catabolic process"/>
    <property type="evidence" value="ECO:0000314"/>
    <property type="project" value="RGD"/>
</dbReference>
<evidence type="ECO:0000256" key="1">
    <source>
        <dbReference type="ARBA" id="ARBA00001974"/>
    </source>
</evidence>
<dbReference type="OrthoDB" id="2019015at2759"/>
<dbReference type="PANTHER" id="PTHR10742">
    <property type="entry name" value="FLAVIN MONOAMINE OXIDASE"/>
    <property type="match status" value="1"/>
</dbReference>
<feature type="domain" description="Amine oxidase" evidence="9">
    <location>
        <begin position="76"/>
        <end position="550"/>
    </location>
</feature>
<dbReference type="Ensembl" id="ENSRNOT00000098933.2">
    <property type="protein sequence ID" value="ENSRNOP00000091101.2"/>
    <property type="gene ID" value="ENSRNOG00000018838.9"/>
</dbReference>
<keyword evidence="4" id="KW-0963">Cytoplasm</keyword>
<keyword evidence="5" id="KW-0285">Flavoprotein</keyword>
<dbReference type="Gene3D" id="3.90.660.10">
    <property type="match status" value="1"/>
</dbReference>
<comment type="cofactor">
    <cofactor evidence="1">
        <name>FAD</name>
        <dbReference type="ChEBI" id="CHEBI:57692"/>
    </cofactor>
</comment>
<dbReference type="Pfam" id="PF01593">
    <property type="entry name" value="Amino_oxidase"/>
    <property type="match status" value="1"/>
</dbReference>
<evidence type="ECO:0000256" key="2">
    <source>
        <dbReference type="ARBA" id="ARBA00004496"/>
    </source>
</evidence>
<dbReference type="AGR" id="RGD:1561125"/>
<keyword evidence="7" id="KW-0560">Oxidoreductase</keyword>
<evidence type="ECO:0000313" key="12">
    <source>
        <dbReference type="RGD" id="1561125"/>
    </source>
</evidence>
<dbReference type="KEGG" id="rno:293589"/>
<reference evidence="10" key="2">
    <citation type="submission" date="2025-08" db="UniProtKB">
        <authorList>
            <consortium name="Ensembl"/>
        </authorList>
    </citation>
    <scope>IDENTIFICATION</scope>
    <source>
        <strain evidence="10">Brown Norway</strain>
    </source>
</reference>
<keyword evidence="6" id="KW-0274">FAD</keyword>
<dbReference type="GO" id="GO:0046592">
    <property type="term" value="F:polyamine oxidase activity"/>
    <property type="evidence" value="ECO:0000314"/>
    <property type="project" value="RGD"/>
</dbReference>
<dbReference type="GO" id="GO:0046203">
    <property type="term" value="P:spermidine catabolic process"/>
    <property type="evidence" value="ECO:0000314"/>
    <property type="project" value="RGD"/>
</dbReference>
<dbReference type="SUPFAM" id="SSF51905">
    <property type="entry name" value="FAD/NAD(P)-binding domain"/>
    <property type="match status" value="1"/>
</dbReference>
<dbReference type="GO" id="GO:0009446">
    <property type="term" value="P:putrescine biosynthetic process"/>
    <property type="evidence" value="ECO:0000266"/>
    <property type="project" value="RGD"/>
</dbReference>
<accession>A0A8I6AEP5</accession>
<dbReference type="GeneTree" id="ENSGT00940000158274"/>
<proteinExistence type="inferred from homology"/>
<dbReference type="SUPFAM" id="SSF54373">
    <property type="entry name" value="FAD-linked reductases, C-terminal domain"/>
    <property type="match status" value="1"/>
</dbReference>
<comment type="similarity">
    <text evidence="3">Belongs to the flavin monoamine oxidase family.</text>
</comment>
<evidence type="ECO:0000256" key="6">
    <source>
        <dbReference type="ARBA" id="ARBA00022827"/>
    </source>
</evidence>
<gene>
    <name evidence="10 12" type="primary">Paox</name>
</gene>
<keyword evidence="11" id="KW-1185">Reference proteome</keyword>
<dbReference type="InterPro" id="IPR050281">
    <property type="entry name" value="Flavin_monoamine_oxidase"/>
</dbReference>
<dbReference type="CTD" id="196743"/>
<sequence>MPTYHLSPSASHKPRLRPTQPHAHSLVPFYTTPPSSPPLAPPRPPLLRRPTATGQKYSELAMAARGPRVLVVGGGIAGLGAVQRLCHHRAAPHLRVLEATACAGGRIRSERCFGGVVELGAHWIHGPSQGNPVFQLAAEFGLLGEKELSEENQLVETGGHVALPSVSCTSSGTSVSLELVTEMGSLFYGLIDRTREFLNESETPMASVGEFLKKEISQQVANWTEDENTKRLKLAVLNTFFNIECCVSGTHSMDLVALAPFGEYTVLPGLDCTLSGGYQGLTNCILASLPKEVMVFDKPVKTIHWNGSFQEAAFPGETFPVLVECEDGARLPAHHVIVTVPLGFLKEHQDTFFEPPLPAKKAEAIRKLGFGTNNKIFLEFEEPFWEPDCQFIQVVWEDTSPLQDSPLSLQDTWFKKLIGFLVLPSFESSHVLCAFIAGLQSEFMETLSDEEVLLSLTQVLRRVTGNPQLPAAKSVLRSRWHSAPYTRGSYSYVAVGSTGDDLDLMAQPLPADGTGTQLQVLFAGEATHRTFYSTTHGALLSGWREADRLIGLWDSQAEQSRPRL</sequence>